<dbReference type="GO" id="GO:0030010">
    <property type="term" value="P:establishment of cell polarity"/>
    <property type="evidence" value="ECO:0007669"/>
    <property type="project" value="TreeGrafter"/>
</dbReference>
<feature type="compositionally biased region" description="Low complexity" evidence="1">
    <location>
        <begin position="868"/>
        <end position="879"/>
    </location>
</feature>
<feature type="compositionally biased region" description="Polar residues" evidence="1">
    <location>
        <begin position="508"/>
        <end position="525"/>
    </location>
</feature>
<proteinExistence type="predicted"/>
<feature type="region of interest" description="Disordered" evidence="1">
    <location>
        <begin position="788"/>
        <end position="807"/>
    </location>
</feature>
<feature type="compositionally biased region" description="Basic and acidic residues" evidence="1">
    <location>
        <begin position="661"/>
        <end position="692"/>
    </location>
</feature>
<accession>A0A0B1P3V2</accession>
<dbReference type="AlphaFoldDB" id="A0A0B1P3V2"/>
<feature type="region of interest" description="Disordered" evidence="1">
    <location>
        <begin position="261"/>
        <end position="284"/>
    </location>
</feature>
<keyword evidence="4" id="KW-1185">Reference proteome</keyword>
<dbReference type="PANTHER" id="PTHR28089">
    <property type="entry name" value="PROTEIN ZDS1-RELATED"/>
    <property type="match status" value="1"/>
</dbReference>
<dbReference type="Pfam" id="PF08632">
    <property type="entry name" value="Zds_C"/>
    <property type="match status" value="1"/>
</dbReference>
<protein>
    <submittedName>
        <fullName evidence="3">Putative telomere silencing protein</fullName>
    </submittedName>
</protein>
<evidence type="ECO:0000313" key="3">
    <source>
        <dbReference type="EMBL" id="KHJ31621.1"/>
    </source>
</evidence>
<dbReference type="HOGENOM" id="CLU_004908_0_0_1"/>
<comment type="caution">
    <text evidence="3">The sequence shown here is derived from an EMBL/GenBank/DDBJ whole genome shotgun (WGS) entry which is preliminary data.</text>
</comment>
<feature type="compositionally biased region" description="Polar residues" evidence="1">
    <location>
        <begin position="275"/>
        <end position="284"/>
    </location>
</feature>
<feature type="region of interest" description="Disordered" evidence="1">
    <location>
        <begin position="853"/>
        <end position="915"/>
    </location>
</feature>
<dbReference type="GO" id="GO:0005737">
    <property type="term" value="C:cytoplasm"/>
    <property type="evidence" value="ECO:0007669"/>
    <property type="project" value="TreeGrafter"/>
</dbReference>
<gene>
    <name evidence="3" type="ORF">EV44_g5579</name>
</gene>
<dbReference type="InterPro" id="IPR040206">
    <property type="entry name" value="Zds1/2"/>
</dbReference>
<dbReference type="STRING" id="52586.A0A0B1P3V2"/>
<feature type="compositionally biased region" description="Basic and acidic residues" evidence="1">
    <location>
        <begin position="795"/>
        <end position="807"/>
    </location>
</feature>
<feature type="region of interest" description="Disordered" evidence="1">
    <location>
        <begin position="315"/>
        <end position="391"/>
    </location>
</feature>
<dbReference type="GO" id="GO:0010971">
    <property type="term" value="P:positive regulation of G2/M transition of mitotic cell cycle"/>
    <property type="evidence" value="ECO:0007669"/>
    <property type="project" value="TreeGrafter"/>
</dbReference>
<feature type="region of interest" description="Disordered" evidence="1">
    <location>
        <begin position="661"/>
        <end position="720"/>
    </location>
</feature>
<feature type="domain" description="Protein Zds1 C-terminal" evidence="2">
    <location>
        <begin position="728"/>
        <end position="780"/>
    </location>
</feature>
<dbReference type="Proteomes" id="UP000030854">
    <property type="component" value="Unassembled WGS sequence"/>
</dbReference>
<evidence type="ECO:0000313" key="4">
    <source>
        <dbReference type="Proteomes" id="UP000030854"/>
    </source>
</evidence>
<dbReference type="PANTHER" id="PTHR28089:SF1">
    <property type="entry name" value="PROTEIN ZDS1-RELATED"/>
    <property type="match status" value="1"/>
</dbReference>
<reference evidence="3 4" key="1">
    <citation type="journal article" date="2014" name="BMC Genomics">
        <title>Adaptive genomic structural variation in the grape powdery mildew pathogen, Erysiphe necator.</title>
        <authorList>
            <person name="Jones L."/>
            <person name="Riaz S."/>
            <person name="Morales-Cruz A."/>
            <person name="Amrine K.C."/>
            <person name="McGuire B."/>
            <person name="Gubler W.D."/>
            <person name="Walker M.A."/>
            <person name="Cantu D."/>
        </authorList>
    </citation>
    <scope>NUCLEOTIDE SEQUENCE [LARGE SCALE GENOMIC DNA]</scope>
    <source>
        <strain evidence="4">c</strain>
    </source>
</reference>
<feature type="compositionally biased region" description="Basic residues" evidence="1">
    <location>
        <begin position="337"/>
        <end position="348"/>
    </location>
</feature>
<feature type="compositionally biased region" description="Low complexity" evidence="1">
    <location>
        <begin position="371"/>
        <end position="387"/>
    </location>
</feature>
<name>A0A0B1P3V2_UNCNE</name>
<evidence type="ECO:0000256" key="1">
    <source>
        <dbReference type="SAM" id="MobiDB-lite"/>
    </source>
</evidence>
<feature type="region of interest" description="Disordered" evidence="1">
    <location>
        <begin position="610"/>
        <end position="636"/>
    </location>
</feature>
<feature type="compositionally biased region" description="Polar residues" evidence="1">
    <location>
        <begin position="405"/>
        <end position="461"/>
    </location>
</feature>
<dbReference type="EMBL" id="JNVN01002729">
    <property type="protein sequence ID" value="KHJ31621.1"/>
    <property type="molecule type" value="Genomic_DNA"/>
</dbReference>
<dbReference type="SMART" id="SM01327">
    <property type="entry name" value="Zds_C"/>
    <property type="match status" value="1"/>
</dbReference>
<organism evidence="3 4">
    <name type="scientific">Uncinula necator</name>
    <name type="common">Grape powdery mildew</name>
    <dbReference type="NCBI Taxonomy" id="52586"/>
    <lineage>
        <taxon>Eukaryota</taxon>
        <taxon>Fungi</taxon>
        <taxon>Dikarya</taxon>
        <taxon>Ascomycota</taxon>
        <taxon>Pezizomycotina</taxon>
        <taxon>Leotiomycetes</taxon>
        <taxon>Erysiphales</taxon>
        <taxon>Erysiphaceae</taxon>
        <taxon>Erysiphe</taxon>
    </lineage>
</organism>
<evidence type="ECO:0000259" key="2">
    <source>
        <dbReference type="SMART" id="SM01327"/>
    </source>
</evidence>
<dbReference type="OMA" id="VDYNWTR"/>
<feature type="region of interest" description="Disordered" evidence="1">
    <location>
        <begin position="403"/>
        <end position="533"/>
    </location>
</feature>
<dbReference type="InterPro" id="IPR013941">
    <property type="entry name" value="ZDS1_C"/>
</dbReference>
<sequence>MKTSSRPRDIGVPYINSRSGHISQLSLKETSHHVTEAIGEIYGENNYSKHEARLLGSNVPPRIEVAEPEEPFFDPRTFSWAGAPDIENGNISNYFKSSIMSDTISTSSFEAKKSLQHLPSSNATSKALFNSTDVSYETDPAEFAQALSDLQALRRMSIDAGSTSDPDLLPLYGTFRVPSIAPTGDDNDDDPSRLFWVPARVHPELAPTEFKTFLEYKYEQIKRLAGEPTSKSMVGIQRNVSSSDPLRRKKSLLSRQLDNSFSSSSLDTLGRSGSKDSTSQQSVQGVDLKELEALVRNRSEAMRKLTIEVNGFQSGLEDTNGLQDIPILPQAPGIGLRRSKRTNYRRGSFRREDRANFSKRAGPLRKDESGSENSSSPIEENSSTSPSDQLVTENFSHPVRGARRLQNSPHSSSDVNPSTIINGIGSSDNEKNSSICSSTSTQINTNFASKVPRRSNTSAQDTRPDPPQRSKTTPLERNTVPKIIETPPLPEQQSGSAAARQLNFFPGRSSSQAQQSFQKGSTSTDPGAHLSKNILASGPQTAQINVTPQLNIVEPSAITTSLVDGNSRTDSLTFIPTLDVKKSDKKSKKEKDDSESHVLKKTSWSWFKGGEDKEKKEKKKDEEREGKKNKKVSMEKIHDNARLDVLQLTLENGAANGRESIVIDRDNLEPRSQDEKRKEARKFSTEKKEKDSIFSSIFGGGKKKGDRDSNAKKGSSLRTLSPEPFRYLKPDVDYNWTRFSILEERAIYRMAHIKLANPHRALYSQVLLSNFMYSYLAKVQQMHPHLQIPQSAQQKKQEMERRQREQEQQAVQQLLEIDQYRYDYHEGITKYAEGDQQTDFKSERVNYVDESQTYDYDHQQEKNSICGQRSSRPQSRASQHTAENGHKNESQYEQMGNVYFQAADQKISQDEDEMW</sequence>